<keyword evidence="5" id="KW-0968">Cytoplasmic vesicle</keyword>
<dbReference type="CDD" id="cd14947">
    <property type="entry name" value="NBR1_like"/>
    <property type="match status" value="1"/>
</dbReference>
<dbReference type="InterPro" id="IPR000433">
    <property type="entry name" value="Znf_ZZ"/>
</dbReference>
<dbReference type="GO" id="GO:0016236">
    <property type="term" value="P:macroautophagy"/>
    <property type="evidence" value="ECO:0007669"/>
    <property type="project" value="TreeGrafter"/>
</dbReference>
<dbReference type="InterPro" id="IPR015940">
    <property type="entry name" value="UBA"/>
</dbReference>
<feature type="domain" description="ZZ-type" evidence="9">
    <location>
        <begin position="305"/>
        <end position="357"/>
    </location>
</feature>
<dbReference type="Gene3D" id="1.10.8.10">
    <property type="entry name" value="DNA helicase RuvA subunit, C-terminal domain"/>
    <property type="match status" value="1"/>
</dbReference>
<feature type="compositionally biased region" description="Low complexity" evidence="7">
    <location>
        <begin position="411"/>
        <end position="422"/>
    </location>
</feature>
<feature type="region of interest" description="Disordered" evidence="7">
    <location>
        <begin position="1043"/>
        <end position="1063"/>
    </location>
</feature>
<keyword evidence="4" id="KW-0862">Zinc</keyword>
<dbReference type="Proteomes" id="UP000728032">
    <property type="component" value="Unassembled WGS sequence"/>
</dbReference>
<feature type="compositionally biased region" description="Polar residues" evidence="7">
    <location>
        <begin position="400"/>
        <end position="410"/>
    </location>
</feature>
<dbReference type="FunFam" id="2.60.40.10:FF:000199">
    <property type="entry name" value="next to BRCA1 gene 1 protein-like"/>
    <property type="match status" value="1"/>
</dbReference>
<feature type="region of interest" description="Disordered" evidence="7">
    <location>
        <begin position="1"/>
        <end position="25"/>
    </location>
</feature>
<dbReference type="GO" id="GO:0000407">
    <property type="term" value="C:phagophore assembly site"/>
    <property type="evidence" value="ECO:0007669"/>
    <property type="project" value="TreeGrafter"/>
</dbReference>
<feature type="compositionally biased region" description="Polar residues" evidence="7">
    <location>
        <begin position="764"/>
        <end position="773"/>
    </location>
</feature>
<keyword evidence="11" id="KW-1185">Reference proteome</keyword>
<feature type="compositionally biased region" description="Polar residues" evidence="7">
    <location>
        <begin position="922"/>
        <end position="931"/>
    </location>
</feature>
<reference evidence="10" key="1">
    <citation type="submission" date="2020-11" db="EMBL/GenBank/DDBJ databases">
        <authorList>
            <person name="Tran Van P."/>
        </authorList>
    </citation>
    <scope>NUCLEOTIDE SEQUENCE</scope>
</reference>
<evidence type="ECO:0000256" key="2">
    <source>
        <dbReference type="ARBA" id="ARBA00022723"/>
    </source>
</evidence>
<dbReference type="CDD" id="cd02340">
    <property type="entry name" value="ZZ_NBR1_like"/>
    <property type="match status" value="1"/>
</dbReference>
<dbReference type="PANTHER" id="PTHR20930:SF2">
    <property type="entry name" value="NEXT TO BRCA1 GENE 1 PROTEIN"/>
    <property type="match status" value="1"/>
</dbReference>
<dbReference type="Gene3D" id="3.30.60.90">
    <property type="match status" value="1"/>
</dbReference>
<dbReference type="CDD" id="cd14319">
    <property type="entry name" value="UBA_NBR1"/>
    <property type="match status" value="1"/>
</dbReference>
<feature type="compositionally biased region" description="Basic and acidic residues" evidence="7">
    <location>
        <begin position="176"/>
        <end position="189"/>
    </location>
</feature>
<sequence length="1173" mass="129131">MRISADCIDAEEDDNHNTKQTDQLSDHLSGMSLNEDIRVIYKAKNSTTDGFVSLSVIPLTKPYANTDGYLSHWHEVKQQTCNEWLCPSAQVLDLNFKNMAKVPKSAVFMARIESAGYEGLLTTEDDYLTALKVSPIPLIVALFSKRIVAELCGQPLDVMISNTVDDICVKSGNTSRDSDNKNKESKRSSIDSNGSAERNDFVLLDTNPADIEPKSRSDSSTQLDNNFVVMTKTQIESIKNEITIDVTKRLISKLTECLTEMTTESIANSVASGSSNTSSTATAAPDARPEPPRAEPMVETAKVVHRGIICDNCDLQVEGVRYKCINCLDFDLCEKCKQLPSVHDSSHAFNKIERYICGIPQQPIPNHLDFLKPFLSEATIDPNTRDVILALDVDLRNGTISTTNVPKTVPSNSTTTQTSGQNAESDNQTQGNGCTSTTNEGEGEASGVGPQVHLRKYVSEKKANKIAKKLEKLKFKSQMYNNLLQSSDERTTLSTYERIKQSPYGTHIQNPAVATNKKLYLSGLLVGDETIPEGTRVPPNTRFRKTWKVRNTGTKVWTGRTTLRYVWGHPELEPFGRVTEVQAPTLRPGEEGRVTIRFTSPNPSTPTRYQSHWRLHHRGQPFGQRLECKVIVDPSADPMTPLAPILSKDSKSTATHPLGAATTSKAAPKSSLNANGYYGLGATNCNLDSIANIHASILESQRHLSERLKAMAYAKQSALNTTNKEKTQKTSVKKLTEALTAVKEIRFDLDESEPIAMRCPVKSHTATPTNTPFDVSPPKSPEPTSASNSFTQLESPDKSDSNEPKDKSEDKRKEEEEEDKGEESDNESLDVLSLSSGESSDEFVLVPLPSCFDLNVPFSGVDNKAFEDIRDEDSLRNKDDDKCFEVIDENMAKNDETLDSDEDNTHLDGNAFMAENVDILDTNDQMTTPLDLTTDKHSNSEQSTPETEIKDSNASQTESEPQVRPKTLNASTNPFRNATPNETENVIHVLPESIVTGALSTAAHVYNSGANFAWVTSPPPAALPLPDMYWDRRPQQYSYYDPPGAPSAHMSAPNGPTVENTTSPVAPHMTASTPGSAYMTSPTAPVAAPVSPPEEAPTRLSSALRQLFEMGFWNQKLNEELLEKNGFDVNDTIEELLSPERGRRRGNGPTAGPQPVVSHQPRNTRNGFIEEFD</sequence>
<evidence type="ECO:0000259" key="8">
    <source>
        <dbReference type="PROSITE" id="PS50030"/>
    </source>
</evidence>
<comment type="subcellular location">
    <subcellularLocation>
        <location evidence="1">Cytoplasmic vesicle</location>
        <location evidence="1">Autophagosome</location>
    </subcellularLocation>
</comment>
<feature type="region of interest" description="Disordered" evidence="7">
    <location>
        <begin position="1136"/>
        <end position="1173"/>
    </location>
</feature>
<evidence type="ECO:0000256" key="1">
    <source>
        <dbReference type="ARBA" id="ARBA00004419"/>
    </source>
</evidence>
<dbReference type="Gene3D" id="2.60.40.10">
    <property type="entry name" value="Immunoglobulins"/>
    <property type="match status" value="1"/>
</dbReference>
<dbReference type="OrthoDB" id="6416720at2759"/>
<feature type="domain" description="UBA" evidence="8">
    <location>
        <begin position="1092"/>
        <end position="1139"/>
    </location>
</feature>
<dbReference type="EMBL" id="OC920259">
    <property type="protein sequence ID" value="CAD7652349.1"/>
    <property type="molecule type" value="Genomic_DNA"/>
</dbReference>
<feature type="compositionally biased region" description="Polar residues" evidence="7">
    <location>
        <begin position="782"/>
        <end position="794"/>
    </location>
</feature>
<dbReference type="InterPro" id="IPR032350">
    <property type="entry name" value="Nbr1_FW"/>
</dbReference>
<gene>
    <name evidence="10" type="ORF">ONB1V03_LOCUS9012</name>
</gene>
<accession>A0A7R9QPZ5</accession>
<dbReference type="GO" id="GO:0008270">
    <property type="term" value="F:zinc ion binding"/>
    <property type="evidence" value="ECO:0007669"/>
    <property type="project" value="UniProtKB-KW"/>
</dbReference>
<dbReference type="PROSITE" id="PS50030">
    <property type="entry name" value="UBA"/>
    <property type="match status" value="1"/>
</dbReference>
<keyword evidence="3 6" id="KW-0863">Zinc-finger</keyword>
<evidence type="ECO:0000256" key="3">
    <source>
        <dbReference type="ARBA" id="ARBA00022771"/>
    </source>
</evidence>
<feature type="compositionally biased region" description="Polar residues" evidence="7">
    <location>
        <begin position="968"/>
        <end position="980"/>
    </location>
</feature>
<feature type="region of interest" description="Disordered" evidence="7">
    <location>
        <begin position="919"/>
        <end position="980"/>
    </location>
</feature>
<evidence type="ECO:0000259" key="9">
    <source>
        <dbReference type="PROSITE" id="PS50135"/>
    </source>
</evidence>
<dbReference type="SUPFAM" id="SSF57850">
    <property type="entry name" value="RING/U-box"/>
    <property type="match status" value="1"/>
</dbReference>
<evidence type="ECO:0000256" key="4">
    <source>
        <dbReference type="ARBA" id="ARBA00022833"/>
    </source>
</evidence>
<dbReference type="SMART" id="SM00165">
    <property type="entry name" value="UBA"/>
    <property type="match status" value="1"/>
</dbReference>
<dbReference type="EMBL" id="CAJPVJ010005434">
    <property type="protein sequence ID" value="CAG2169536.1"/>
    <property type="molecule type" value="Genomic_DNA"/>
</dbReference>
<feature type="compositionally biased region" description="Basic and acidic residues" evidence="7">
    <location>
        <begin position="795"/>
        <end position="814"/>
    </location>
</feature>
<evidence type="ECO:0000256" key="7">
    <source>
        <dbReference type="SAM" id="MobiDB-lite"/>
    </source>
</evidence>
<feature type="compositionally biased region" description="Polar residues" evidence="7">
    <location>
        <begin position="423"/>
        <end position="440"/>
    </location>
</feature>
<feature type="region of interest" description="Disordered" evidence="7">
    <location>
        <begin position="171"/>
        <end position="201"/>
    </location>
</feature>
<dbReference type="Pfam" id="PF16158">
    <property type="entry name" value="N_BRCA1_IG"/>
    <property type="match status" value="1"/>
</dbReference>
<organism evidence="10">
    <name type="scientific">Oppiella nova</name>
    <dbReference type="NCBI Taxonomy" id="334625"/>
    <lineage>
        <taxon>Eukaryota</taxon>
        <taxon>Metazoa</taxon>
        <taxon>Ecdysozoa</taxon>
        <taxon>Arthropoda</taxon>
        <taxon>Chelicerata</taxon>
        <taxon>Arachnida</taxon>
        <taxon>Acari</taxon>
        <taxon>Acariformes</taxon>
        <taxon>Sarcoptiformes</taxon>
        <taxon>Oribatida</taxon>
        <taxon>Brachypylina</taxon>
        <taxon>Oppioidea</taxon>
        <taxon>Oppiidae</taxon>
        <taxon>Oppiella</taxon>
    </lineage>
</organism>
<feature type="region of interest" description="Disordered" evidence="7">
    <location>
        <begin position="758"/>
        <end position="840"/>
    </location>
</feature>
<dbReference type="PROSITE" id="PS50135">
    <property type="entry name" value="ZF_ZZ_2"/>
    <property type="match status" value="1"/>
</dbReference>
<dbReference type="GO" id="GO:0005776">
    <property type="term" value="C:autophagosome"/>
    <property type="evidence" value="ECO:0007669"/>
    <property type="project" value="UniProtKB-SubCell"/>
</dbReference>
<evidence type="ECO:0008006" key="12">
    <source>
        <dbReference type="Google" id="ProtNLM"/>
    </source>
</evidence>
<feature type="region of interest" description="Disordered" evidence="7">
    <location>
        <begin position="268"/>
        <end position="295"/>
    </location>
</feature>
<feature type="region of interest" description="Disordered" evidence="7">
    <location>
        <begin position="646"/>
        <end position="667"/>
    </location>
</feature>
<evidence type="ECO:0000256" key="6">
    <source>
        <dbReference type="PROSITE-ProRule" id="PRU00228"/>
    </source>
</evidence>
<dbReference type="InterPro" id="IPR009060">
    <property type="entry name" value="UBA-like_sf"/>
</dbReference>
<evidence type="ECO:0000313" key="10">
    <source>
        <dbReference type="EMBL" id="CAD7652349.1"/>
    </source>
</evidence>
<feature type="compositionally biased region" description="Low complexity" evidence="7">
    <location>
        <begin position="1080"/>
        <end position="1089"/>
    </location>
</feature>
<dbReference type="SMART" id="SM00291">
    <property type="entry name" value="ZnF_ZZ"/>
    <property type="match status" value="1"/>
</dbReference>
<feature type="compositionally biased region" description="Acidic residues" evidence="7">
    <location>
        <begin position="815"/>
        <end position="828"/>
    </location>
</feature>
<feature type="compositionally biased region" description="Polar residues" evidence="7">
    <location>
        <begin position="940"/>
        <end position="960"/>
    </location>
</feature>
<name>A0A7R9QPZ5_9ACAR</name>
<dbReference type="AlphaFoldDB" id="A0A7R9QPZ5"/>
<feature type="compositionally biased region" description="Low complexity" evidence="7">
    <location>
        <begin position="268"/>
        <end position="286"/>
    </location>
</feature>
<dbReference type="Pfam" id="PF00569">
    <property type="entry name" value="ZZ"/>
    <property type="match status" value="1"/>
</dbReference>
<feature type="region of interest" description="Disordered" evidence="7">
    <location>
        <begin position="1075"/>
        <end position="1095"/>
    </location>
</feature>
<dbReference type="GO" id="GO:0031410">
    <property type="term" value="C:cytoplasmic vesicle"/>
    <property type="evidence" value="ECO:0007669"/>
    <property type="project" value="UniProtKB-KW"/>
</dbReference>
<dbReference type="PROSITE" id="PS01357">
    <property type="entry name" value="ZF_ZZ_1"/>
    <property type="match status" value="1"/>
</dbReference>
<dbReference type="SUPFAM" id="SSF46934">
    <property type="entry name" value="UBA-like"/>
    <property type="match status" value="1"/>
</dbReference>
<proteinExistence type="predicted"/>
<dbReference type="GO" id="GO:0043130">
    <property type="term" value="F:ubiquitin binding"/>
    <property type="evidence" value="ECO:0007669"/>
    <property type="project" value="TreeGrafter"/>
</dbReference>
<dbReference type="InterPro" id="IPR013783">
    <property type="entry name" value="Ig-like_fold"/>
</dbReference>
<evidence type="ECO:0000313" key="11">
    <source>
        <dbReference type="Proteomes" id="UP000728032"/>
    </source>
</evidence>
<evidence type="ECO:0000256" key="5">
    <source>
        <dbReference type="ARBA" id="ARBA00023329"/>
    </source>
</evidence>
<protein>
    <recommendedName>
        <fullName evidence="12">Next to BRCA1 gene 1 protein</fullName>
    </recommendedName>
</protein>
<dbReference type="InterPro" id="IPR043145">
    <property type="entry name" value="Znf_ZZ_sf"/>
</dbReference>
<feature type="region of interest" description="Disordered" evidence="7">
    <location>
        <begin position="400"/>
        <end position="452"/>
    </location>
</feature>
<keyword evidence="2" id="KW-0479">Metal-binding</keyword>
<dbReference type="PANTHER" id="PTHR20930">
    <property type="entry name" value="OVARIAN CARCINOMA ANTIGEN CA125-RELATED"/>
    <property type="match status" value="1"/>
</dbReference>